<evidence type="ECO:0000313" key="1">
    <source>
        <dbReference type="EMBL" id="GFH30395.1"/>
    </source>
</evidence>
<protein>
    <submittedName>
        <fullName evidence="1">Uncharacterized protein</fullName>
    </submittedName>
</protein>
<keyword evidence="2" id="KW-1185">Reference proteome</keyword>
<name>A0A6A0ACC4_HAELA</name>
<dbReference type="AlphaFoldDB" id="A0A6A0ACC4"/>
<proteinExistence type="predicted"/>
<gene>
    <name evidence="1" type="ORF">HaLaN_29245</name>
</gene>
<accession>A0A6A0ACC4</accession>
<feature type="non-terminal residue" evidence="1">
    <location>
        <position position="80"/>
    </location>
</feature>
<comment type="caution">
    <text evidence="1">The sequence shown here is derived from an EMBL/GenBank/DDBJ whole genome shotgun (WGS) entry which is preliminary data.</text>
</comment>
<evidence type="ECO:0000313" key="2">
    <source>
        <dbReference type="Proteomes" id="UP000485058"/>
    </source>
</evidence>
<sequence length="80" mass="7821">MSGDPNMGFALRLATALTALYGDSDWQLGGPGLVLGSCGAVPASFKSVSGSGEDAAPTLGLLRAGAVSGPLGLVPYLGLE</sequence>
<organism evidence="1 2">
    <name type="scientific">Haematococcus lacustris</name>
    <name type="common">Green alga</name>
    <name type="synonym">Haematococcus pluvialis</name>
    <dbReference type="NCBI Taxonomy" id="44745"/>
    <lineage>
        <taxon>Eukaryota</taxon>
        <taxon>Viridiplantae</taxon>
        <taxon>Chlorophyta</taxon>
        <taxon>core chlorophytes</taxon>
        <taxon>Chlorophyceae</taxon>
        <taxon>CS clade</taxon>
        <taxon>Chlamydomonadales</taxon>
        <taxon>Haematococcaceae</taxon>
        <taxon>Haematococcus</taxon>
    </lineage>
</organism>
<dbReference type="EMBL" id="BLLF01004877">
    <property type="protein sequence ID" value="GFH30395.1"/>
    <property type="molecule type" value="Genomic_DNA"/>
</dbReference>
<feature type="non-terminal residue" evidence="1">
    <location>
        <position position="1"/>
    </location>
</feature>
<dbReference type="Proteomes" id="UP000485058">
    <property type="component" value="Unassembled WGS sequence"/>
</dbReference>
<reference evidence="1 2" key="1">
    <citation type="submission" date="2020-02" db="EMBL/GenBank/DDBJ databases">
        <title>Draft genome sequence of Haematococcus lacustris strain NIES-144.</title>
        <authorList>
            <person name="Morimoto D."/>
            <person name="Nakagawa S."/>
            <person name="Yoshida T."/>
            <person name="Sawayama S."/>
        </authorList>
    </citation>
    <scope>NUCLEOTIDE SEQUENCE [LARGE SCALE GENOMIC DNA]</scope>
    <source>
        <strain evidence="1 2">NIES-144</strain>
    </source>
</reference>